<organism evidence="10 11">
    <name type="scientific">Cutaneotrichosporon spelunceum</name>
    <dbReference type="NCBI Taxonomy" id="1672016"/>
    <lineage>
        <taxon>Eukaryota</taxon>
        <taxon>Fungi</taxon>
        <taxon>Dikarya</taxon>
        <taxon>Basidiomycota</taxon>
        <taxon>Agaricomycotina</taxon>
        <taxon>Tremellomycetes</taxon>
        <taxon>Trichosporonales</taxon>
        <taxon>Trichosporonaceae</taxon>
        <taxon>Cutaneotrichosporon</taxon>
    </lineage>
</organism>
<evidence type="ECO:0000256" key="3">
    <source>
        <dbReference type="ARBA" id="ARBA00022574"/>
    </source>
</evidence>
<feature type="repeat" description="WD" evidence="7">
    <location>
        <begin position="791"/>
        <end position="822"/>
    </location>
</feature>
<dbReference type="InterPro" id="IPR019775">
    <property type="entry name" value="WD40_repeat_CS"/>
</dbReference>
<reference evidence="10" key="2">
    <citation type="submission" date="2023-06" db="EMBL/GenBank/DDBJ databases">
        <authorList>
            <person name="Kobayashi Y."/>
            <person name="Kayamori A."/>
            <person name="Aoki K."/>
            <person name="Shiwa Y."/>
            <person name="Fujita N."/>
            <person name="Sugita T."/>
            <person name="Iwasaki W."/>
            <person name="Tanaka N."/>
            <person name="Takashima M."/>
        </authorList>
    </citation>
    <scope>NUCLEOTIDE SEQUENCE</scope>
    <source>
        <strain evidence="10">HIS016</strain>
    </source>
</reference>
<dbReference type="SUPFAM" id="SSF50978">
    <property type="entry name" value="WD40 repeat-like"/>
    <property type="match status" value="1"/>
</dbReference>
<keyword evidence="1 6" id="KW-0690">Ribosome biogenesis</keyword>
<dbReference type="Gene3D" id="2.130.10.10">
    <property type="entry name" value="YVTN repeat-like/Quinoprotein amine dehydrogenase"/>
    <property type="match status" value="1"/>
</dbReference>
<dbReference type="PANTHER" id="PTHR17605">
    <property type="entry name" value="RIBOSOME BIOGENESIS PROTEIN BOP1 BLOCK OF PROLIFERATION 1 PROTEIN"/>
    <property type="match status" value="1"/>
</dbReference>
<reference evidence="10" key="1">
    <citation type="journal article" date="2023" name="BMC Genomics">
        <title>Chromosome-level genome assemblies of Cutaneotrichosporon spp. (Trichosporonales, Basidiomycota) reveal imbalanced evolution between nucleotide sequences and chromosome synteny.</title>
        <authorList>
            <person name="Kobayashi Y."/>
            <person name="Kayamori A."/>
            <person name="Aoki K."/>
            <person name="Shiwa Y."/>
            <person name="Matsutani M."/>
            <person name="Fujita N."/>
            <person name="Sugita T."/>
            <person name="Iwasaki W."/>
            <person name="Tanaka N."/>
            <person name="Takashima M."/>
        </authorList>
    </citation>
    <scope>NUCLEOTIDE SEQUENCE</scope>
    <source>
        <strain evidence="10">HIS016</strain>
    </source>
</reference>
<dbReference type="SMART" id="SM00320">
    <property type="entry name" value="WD40"/>
    <property type="match status" value="6"/>
</dbReference>
<evidence type="ECO:0000256" key="5">
    <source>
        <dbReference type="ARBA" id="ARBA00023242"/>
    </source>
</evidence>
<evidence type="ECO:0000256" key="7">
    <source>
        <dbReference type="PROSITE-ProRule" id="PRU00221"/>
    </source>
</evidence>
<dbReference type="SMART" id="SM01035">
    <property type="entry name" value="BOP1NT"/>
    <property type="match status" value="1"/>
</dbReference>
<evidence type="ECO:0000256" key="8">
    <source>
        <dbReference type="SAM" id="MobiDB-lite"/>
    </source>
</evidence>
<dbReference type="PROSITE" id="PS50294">
    <property type="entry name" value="WD_REPEATS_REGION"/>
    <property type="match status" value="1"/>
</dbReference>
<name>A0AAD3Y9Y7_9TREE</name>
<feature type="region of interest" description="Disordered" evidence="8">
    <location>
        <begin position="1"/>
        <end position="210"/>
    </location>
</feature>
<dbReference type="GO" id="GO:0000466">
    <property type="term" value="P:maturation of 5.8S rRNA from tricistronic rRNA transcript (SSU-rRNA, 5.8S rRNA, LSU-rRNA)"/>
    <property type="evidence" value="ECO:0007669"/>
    <property type="project" value="UniProtKB-UniRule"/>
</dbReference>
<dbReference type="PANTHER" id="PTHR17605:SF0">
    <property type="entry name" value="RIBOSOME BIOGENESIS PROTEIN BOP1"/>
    <property type="match status" value="1"/>
</dbReference>
<dbReference type="PROSITE" id="PS50082">
    <property type="entry name" value="WD_REPEATS_2"/>
    <property type="match status" value="3"/>
</dbReference>
<evidence type="ECO:0000256" key="1">
    <source>
        <dbReference type="ARBA" id="ARBA00022517"/>
    </source>
</evidence>
<dbReference type="GO" id="GO:0000463">
    <property type="term" value="P:maturation of LSU-rRNA from tricistronic rRNA transcript (SSU-rRNA, 5.8S rRNA, LSU-rRNA)"/>
    <property type="evidence" value="ECO:0007669"/>
    <property type="project" value="UniProtKB-UniRule"/>
</dbReference>
<feature type="compositionally biased region" description="Low complexity" evidence="8">
    <location>
        <begin position="15"/>
        <end position="36"/>
    </location>
</feature>
<dbReference type="PROSITE" id="PS00678">
    <property type="entry name" value="WD_REPEATS_1"/>
    <property type="match status" value="1"/>
</dbReference>
<feature type="repeat" description="WD" evidence="7">
    <location>
        <begin position="538"/>
        <end position="572"/>
    </location>
</feature>
<gene>
    <name evidence="6 10" type="primary">ERB1</name>
    <name evidence="10" type="ORF">CspeluHIS016_0107450</name>
</gene>
<dbReference type="InterPro" id="IPR036322">
    <property type="entry name" value="WD40_repeat_dom_sf"/>
</dbReference>
<evidence type="ECO:0000313" key="11">
    <source>
        <dbReference type="Proteomes" id="UP001222932"/>
    </source>
</evidence>
<feature type="compositionally biased region" description="Acidic residues" evidence="8">
    <location>
        <begin position="97"/>
        <end position="147"/>
    </location>
</feature>
<comment type="subcellular location">
    <subcellularLocation>
        <location evidence="6">Nucleus</location>
        <location evidence="6">Nucleolus</location>
    </subcellularLocation>
    <subcellularLocation>
        <location evidence="6">Nucleus</location>
        <location evidence="6">Nucleoplasm</location>
    </subcellularLocation>
</comment>
<dbReference type="Proteomes" id="UP001222932">
    <property type="component" value="Unassembled WGS sequence"/>
</dbReference>
<comment type="function">
    <text evidence="6">Component of the NOP7 complex, which is required for maturation of the 25S and 5.8S ribosomal RNAs and formation of the 60S ribosome.</text>
</comment>
<dbReference type="HAMAP" id="MF_03027">
    <property type="entry name" value="BOP1"/>
    <property type="match status" value="1"/>
</dbReference>
<dbReference type="FunFam" id="2.130.10.10:FF:000576">
    <property type="entry name" value="Ribosome biogenesis protein ERB1"/>
    <property type="match status" value="1"/>
</dbReference>
<evidence type="ECO:0000313" key="10">
    <source>
        <dbReference type="EMBL" id="GMK54159.1"/>
    </source>
</evidence>
<keyword evidence="5 6" id="KW-0539">Nucleus</keyword>
<evidence type="ECO:0000259" key="9">
    <source>
        <dbReference type="SMART" id="SM01035"/>
    </source>
</evidence>
<protein>
    <recommendedName>
        <fullName evidence="6">Ribosome biogenesis protein ERB1</fullName>
    </recommendedName>
    <alternativeName>
        <fullName evidence="6">Eukaryotic ribosome biogenesis protein 1</fullName>
    </alternativeName>
</protein>
<dbReference type="InterPro" id="IPR012953">
    <property type="entry name" value="BOP1_N_dom"/>
</dbReference>
<dbReference type="GO" id="GO:0043021">
    <property type="term" value="F:ribonucleoprotein complex binding"/>
    <property type="evidence" value="ECO:0007669"/>
    <property type="project" value="UniProtKB-UniRule"/>
</dbReference>
<comment type="caution">
    <text evidence="10">The sequence shown here is derived from an EMBL/GenBank/DDBJ whole genome shotgun (WGS) entry which is preliminary data.</text>
</comment>
<dbReference type="GO" id="GO:0070545">
    <property type="term" value="C:PeBoW complex"/>
    <property type="evidence" value="ECO:0007669"/>
    <property type="project" value="TreeGrafter"/>
</dbReference>
<dbReference type="InterPro" id="IPR015943">
    <property type="entry name" value="WD40/YVTN_repeat-like_dom_sf"/>
</dbReference>
<keyword evidence="2 6" id="KW-0698">rRNA processing</keyword>
<proteinExistence type="inferred from homology"/>
<feature type="compositionally biased region" description="Acidic residues" evidence="8">
    <location>
        <begin position="79"/>
        <end position="89"/>
    </location>
</feature>
<feature type="compositionally biased region" description="Basic and acidic residues" evidence="8">
    <location>
        <begin position="184"/>
        <end position="194"/>
    </location>
</feature>
<comment type="subunit">
    <text evidence="6">Component of the NOP7 complex, composed of ERB1, NOP7 and YTM1. Within the NOP7 complex ERB1 appears to interact directly with NOP7 and YTM1. The NOP7 complex also associates with the 66S pre-ribosome.</text>
</comment>
<keyword evidence="11" id="KW-1185">Reference proteome</keyword>
<dbReference type="InterPro" id="IPR028598">
    <property type="entry name" value="BOP1/Erb1"/>
</dbReference>
<feature type="repeat" description="WD" evidence="7">
    <location>
        <begin position="853"/>
        <end position="879"/>
    </location>
</feature>
<dbReference type="AlphaFoldDB" id="A0AAD3Y9Y7"/>
<accession>A0AAD3Y9Y7</accession>
<dbReference type="InterPro" id="IPR001680">
    <property type="entry name" value="WD40_rpt"/>
</dbReference>
<sequence>MPPRAQAGPSKTRASRSAAASTRSSAVKPRAAAAPAAPEPAPEPRRSGRVTRSMSASVPPEDPELRKRAGRKRAASPVVEEEEEEEEPEFQVGGELELSDEGEGDEEEDGDEDQFPELDSGSDGDVEEGVSDDDSEDEPLDDEEDGSESGYNSSDIERMYADGEDEDDESPATSVASDSEDEETKALPVDERLSRMIARNTIKPDDSVGAEGQISHAKEGVGRLVPSKLVPGGYRRKYRDIEAGYGSESSTEDHPNTIGNVPMEWYDDLPHIGYDVEGRKIFRPAKGDELDKFLANTTTLGAWTSAEDKLTGANVELTDKELDIIRRLQNAENPDADFDPYQPTIEWFTGEGMERVMPLSAAPEPKRRFVPSKWEHEKVMKIVRAIRAGRIVPGKPAAEKPKVYTIWSEADQPHADHAMYMPAPQLPPPRTAESYNPPEEYLPTAEERKEWEELDKEDRKTDFLPAKYDALRKVPGYKNLVQEKFERCLDLYLAPRTRKVKLNIDPESLIPKMPAPRELRPFPTTGCVQYRHPGSTRVHCVSLSPTGDWLASGSEDGVVRLWDVGNGREVWRWNLKGGAVQSVAWSPNADEALLLALVEGRIVLLAPLALVAPAVAAATLTHANVGFASSAASTKATGKTGTEAVKWVRPGETQRDRGELVYVDVPGTPRAAAWHRKGDYFATVAADAANKSVLIHQLGKHASQSPFRKTQGSVQRVAFHPSKPWFFAATQRYVRVYDLAAQKLVRTLQTGLKWISSLDIHPGGDNVIVGSYDKKLAWFDMDLGTKPFRTLRYHSRALRAVCFHPRLPLFASASDDGTIHVFHATVYADLTKNPLIVPLKILRGHRITDGLGVLDIQWHPEKPWLVSSGADGECRLWCS</sequence>
<dbReference type="Pfam" id="PF00400">
    <property type="entry name" value="WD40"/>
    <property type="match status" value="4"/>
</dbReference>
<keyword evidence="3 7" id="KW-0853">WD repeat</keyword>
<evidence type="ECO:0000256" key="4">
    <source>
        <dbReference type="ARBA" id="ARBA00022737"/>
    </source>
</evidence>
<dbReference type="EMBL" id="BTCM01000001">
    <property type="protein sequence ID" value="GMK54159.1"/>
    <property type="molecule type" value="Genomic_DNA"/>
</dbReference>
<comment type="similarity">
    <text evidence="6">Belongs to the WD repeat BOP1/ERB1 family.</text>
</comment>
<dbReference type="GO" id="GO:0005654">
    <property type="term" value="C:nucleoplasm"/>
    <property type="evidence" value="ECO:0007669"/>
    <property type="project" value="UniProtKB-SubCell"/>
</dbReference>
<dbReference type="GO" id="GO:0030687">
    <property type="term" value="C:preribosome, large subunit precursor"/>
    <property type="evidence" value="ECO:0007669"/>
    <property type="project" value="UniProtKB-UniRule"/>
</dbReference>
<keyword evidence="4" id="KW-0677">Repeat</keyword>
<feature type="domain" description="BOP1 N-terminal" evidence="9">
    <location>
        <begin position="266"/>
        <end position="523"/>
    </location>
</feature>
<evidence type="ECO:0000256" key="2">
    <source>
        <dbReference type="ARBA" id="ARBA00022552"/>
    </source>
</evidence>
<evidence type="ECO:0000256" key="6">
    <source>
        <dbReference type="HAMAP-Rule" id="MF_03027"/>
    </source>
</evidence>
<dbReference type="Pfam" id="PF08145">
    <property type="entry name" value="BOP1NT"/>
    <property type="match status" value="1"/>
</dbReference>